<gene>
    <name evidence="1" type="ORF">EI555_020967</name>
</gene>
<name>A0A4U1ER60_MONMO</name>
<accession>A0A4U1ER60</accession>
<sequence length="69" mass="7552">NASAQQKEQRHVSQSSQALPWKHLLILPPYPPPPPELTQVQVMVTIPWTVRGTGLWASGRRAGSGGSRL</sequence>
<dbReference type="EMBL" id="RWIC01000922">
    <property type="protein sequence ID" value="TKC38962.1"/>
    <property type="molecule type" value="Genomic_DNA"/>
</dbReference>
<protein>
    <submittedName>
        <fullName evidence="1">Uncharacterized protein</fullName>
    </submittedName>
</protein>
<feature type="non-terminal residue" evidence="1">
    <location>
        <position position="1"/>
    </location>
</feature>
<comment type="caution">
    <text evidence="1">The sequence shown here is derived from an EMBL/GenBank/DDBJ whole genome shotgun (WGS) entry which is preliminary data.</text>
</comment>
<organism evidence="1 2">
    <name type="scientific">Monodon monoceros</name>
    <name type="common">Narwhal</name>
    <name type="synonym">Ceratodon monodon</name>
    <dbReference type="NCBI Taxonomy" id="40151"/>
    <lineage>
        <taxon>Eukaryota</taxon>
        <taxon>Metazoa</taxon>
        <taxon>Chordata</taxon>
        <taxon>Craniata</taxon>
        <taxon>Vertebrata</taxon>
        <taxon>Euteleostomi</taxon>
        <taxon>Mammalia</taxon>
        <taxon>Eutheria</taxon>
        <taxon>Laurasiatheria</taxon>
        <taxon>Artiodactyla</taxon>
        <taxon>Whippomorpha</taxon>
        <taxon>Cetacea</taxon>
        <taxon>Odontoceti</taxon>
        <taxon>Monodontidae</taxon>
        <taxon>Monodon</taxon>
    </lineage>
</organism>
<dbReference type="Proteomes" id="UP000308365">
    <property type="component" value="Unassembled WGS sequence"/>
</dbReference>
<evidence type="ECO:0000313" key="2">
    <source>
        <dbReference type="Proteomes" id="UP000308365"/>
    </source>
</evidence>
<evidence type="ECO:0000313" key="1">
    <source>
        <dbReference type="EMBL" id="TKC38962.1"/>
    </source>
</evidence>
<reference evidence="2" key="1">
    <citation type="journal article" date="2019" name="IScience">
        <title>Narwhal Genome Reveals Long-Term Low Genetic Diversity despite Current Large Abundance Size.</title>
        <authorList>
            <person name="Westbury M.V."/>
            <person name="Petersen B."/>
            <person name="Garde E."/>
            <person name="Heide-Jorgensen M.P."/>
            <person name="Lorenzen E.D."/>
        </authorList>
    </citation>
    <scope>NUCLEOTIDE SEQUENCE [LARGE SCALE GENOMIC DNA]</scope>
</reference>
<dbReference type="AlphaFoldDB" id="A0A4U1ER60"/>
<proteinExistence type="predicted"/>